<protein>
    <submittedName>
        <fullName evidence="2">CehA/McbA family metallohydrolase</fullName>
    </submittedName>
</protein>
<dbReference type="InterPro" id="IPR016195">
    <property type="entry name" value="Pol/histidinol_Pase-like"/>
</dbReference>
<dbReference type="InterPro" id="IPR003141">
    <property type="entry name" value="Pol/His_phosphatase_N"/>
</dbReference>
<dbReference type="AlphaFoldDB" id="A0ABD6A5V0"/>
<name>A0ABD6A5V0_9EURY</name>
<evidence type="ECO:0000259" key="1">
    <source>
        <dbReference type="SMART" id="SM00481"/>
    </source>
</evidence>
<reference evidence="2 3" key="1">
    <citation type="journal article" date="2019" name="Int. J. Syst. Evol. Microbiol.">
        <title>The Global Catalogue of Microorganisms (GCM) 10K type strain sequencing project: providing services to taxonomists for standard genome sequencing and annotation.</title>
        <authorList>
            <consortium name="The Broad Institute Genomics Platform"/>
            <consortium name="The Broad Institute Genome Sequencing Center for Infectious Disease"/>
            <person name="Wu L."/>
            <person name="Ma J."/>
        </authorList>
    </citation>
    <scope>NUCLEOTIDE SEQUENCE [LARGE SCALE GENOMIC DNA]</scope>
    <source>
        <strain evidence="2 3">PSR21</strain>
    </source>
</reference>
<dbReference type="InterPro" id="IPR006311">
    <property type="entry name" value="TAT_signal"/>
</dbReference>
<dbReference type="PANTHER" id="PTHR42924">
    <property type="entry name" value="EXONUCLEASE"/>
    <property type="match status" value="1"/>
</dbReference>
<proteinExistence type="predicted"/>
<dbReference type="EMBL" id="JBHTBF010000001">
    <property type="protein sequence ID" value="MFC7315974.1"/>
    <property type="molecule type" value="Genomic_DNA"/>
</dbReference>
<evidence type="ECO:0000313" key="3">
    <source>
        <dbReference type="Proteomes" id="UP001596547"/>
    </source>
</evidence>
<dbReference type="PANTHER" id="PTHR42924:SF3">
    <property type="entry name" value="POLYMERASE_HISTIDINOL PHOSPHATASE N-TERMINAL DOMAIN-CONTAINING PROTEIN"/>
    <property type="match status" value="1"/>
</dbReference>
<dbReference type="Gene3D" id="3.20.20.140">
    <property type="entry name" value="Metal-dependent hydrolases"/>
    <property type="match status" value="1"/>
</dbReference>
<keyword evidence="3" id="KW-1185">Reference proteome</keyword>
<accession>A0ABD6A5V0</accession>
<dbReference type="SMART" id="SM00481">
    <property type="entry name" value="POLIIIAc"/>
    <property type="match status" value="1"/>
</dbReference>
<comment type="caution">
    <text evidence="2">The sequence shown here is derived from an EMBL/GenBank/DDBJ whole genome shotgun (WGS) entry which is preliminary data.</text>
</comment>
<dbReference type="CDD" id="cd07432">
    <property type="entry name" value="PHP_HisPPase"/>
    <property type="match status" value="1"/>
</dbReference>
<dbReference type="InterPro" id="IPR052018">
    <property type="entry name" value="PHP_domain"/>
</dbReference>
<evidence type="ECO:0000313" key="2">
    <source>
        <dbReference type="EMBL" id="MFC7315974.1"/>
    </source>
</evidence>
<feature type="domain" description="Polymerase/histidinol phosphatase N-terminal" evidence="1">
    <location>
        <begin position="184"/>
        <end position="248"/>
    </location>
</feature>
<dbReference type="Proteomes" id="UP001596547">
    <property type="component" value="Unassembled WGS sequence"/>
</dbReference>
<dbReference type="PROSITE" id="PS51318">
    <property type="entry name" value="TAT"/>
    <property type="match status" value="1"/>
</dbReference>
<dbReference type="NCBIfam" id="NF038032">
    <property type="entry name" value="CehA_McbA_metalo"/>
    <property type="match status" value="1"/>
</dbReference>
<sequence>MPTDDGNLSRRTVLRSIGGLGAVGLATAEIADVNATPSGVRRKRITGHIEPDAPNWLYVPVDVDEGVTELHVSYDYDKSAENLLDIGMADPDGHELGNGDGFRGWSGGARSEFTISRSEATPGYYPGEIEPGTWNVILGPYRVGAEGIDYTIEVTMRSGEPEPAFEPRPVSDEPINDEPGWYRGDLHLHTVHSDGEYTPGDLVDGAVDAGLDFLVSTDHNTTTANLVWGRHARSDFLILNGEEITTRAGHFGALGLEPEQWIDWRYAPDDDALSRFVEEVHDVGGIAVANHPFCPYKGCDWRFDYERMDAVEVWNGPWTWEDEAAVQTWDRMLREGRYLPAVGASDAHDYEDDIGVPHTVVHAPRLGRDAVLAGLAAGRSYVVESDAITLDVRAVSGSHEAIPGERLERPPKAPITVELAVRGAPGSEVTFHTQDSIVKTVSVTEDRQRIAYETTAEASAFVRIELRTADGDMLALTNPVFLGRA</sequence>
<organism evidence="2 3">
    <name type="scientific">Halomarina halobia</name>
    <dbReference type="NCBI Taxonomy" id="3033386"/>
    <lineage>
        <taxon>Archaea</taxon>
        <taxon>Methanobacteriati</taxon>
        <taxon>Methanobacteriota</taxon>
        <taxon>Stenosarchaea group</taxon>
        <taxon>Halobacteria</taxon>
        <taxon>Halobacteriales</taxon>
        <taxon>Natronomonadaceae</taxon>
        <taxon>Halomarina</taxon>
    </lineage>
</organism>
<gene>
    <name evidence="2" type="ORF">ACFQPE_04085</name>
</gene>
<dbReference type="RefSeq" id="WP_379793920.1">
    <property type="nucleotide sequence ID" value="NZ_JBHTBF010000001.1"/>
</dbReference>
<dbReference type="SUPFAM" id="SSF89550">
    <property type="entry name" value="PHP domain-like"/>
    <property type="match status" value="1"/>
</dbReference>